<keyword evidence="5" id="KW-0732">Signal</keyword>
<accession>A0A286FB82</accession>
<organism evidence="7 8">
    <name type="scientific">Spirosoma fluviale</name>
    <dbReference type="NCBI Taxonomy" id="1597977"/>
    <lineage>
        <taxon>Bacteria</taxon>
        <taxon>Pseudomonadati</taxon>
        <taxon>Bacteroidota</taxon>
        <taxon>Cytophagia</taxon>
        <taxon>Cytophagales</taxon>
        <taxon>Cytophagaceae</taxon>
        <taxon>Spirosoma</taxon>
    </lineage>
</organism>
<evidence type="ECO:0000259" key="6">
    <source>
        <dbReference type="PROSITE" id="PS51352"/>
    </source>
</evidence>
<reference evidence="8" key="1">
    <citation type="submission" date="2017-09" db="EMBL/GenBank/DDBJ databases">
        <authorList>
            <person name="Varghese N."/>
            <person name="Submissions S."/>
        </authorList>
    </citation>
    <scope>NUCLEOTIDE SEQUENCE [LARGE SCALE GENOMIC DNA]</scope>
    <source>
        <strain evidence="8">DSM 29961</strain>
    </source>
</reference>
<dbReference type="Proteomes" id="UP000219452">
    <property type="component" value="Unassembled WGS sequence"/>
</dbReference>
<dbReference type="PROSITE" id="PS51257">
    <property type="entry name" value="PROKAR_LIPOPROTEIN"/>
    <property type="match status" value="1"/>
</dbReference>
<evidence type="ECO:0000313" key="7">
    <source>
        <dbReference type="EMBL" id="SOD80491.1"/>
    </source>
</evidence>
<keyword evidence="2" id="KW-0201">Cytochrome c-type biogenesis</keyword>
<feature type="domain" description="Thioredoxin" evidence="6">
    <location>
        <begin position="300"/>
        <end position="437"/>
    </location>
</feature>
<dbReference type="SUPFAM" id="SSF52833">
    <property type="entry name" value="Thioredoxin-like"/>
    <property type="match status" value="1"/>
</dbReference>
<dbReference type="PROSITE" id="PS51352">
    <property type="entry name" value="THIOREDOXIN_2"/>
    <property type="match status" value="1"/>
</dbReference>
<dbReference type="AlphaFoldDB" id="A0A286FB82"/>
<dbReference type="GO" id="GO:0016491">
    <property type="term" value="F:oxidoreductase activity"/>
    <property type="evidence" value="ECO:0007669"/>
    <property type="project" value="InterPro"/>
</dbReference>
<feature type="signal peptide" evidence="5">
    <location>
        <begin position="1"/>
        <end position="23"/>
    </location>
</feature>
<sequence>MKTISLFLFLILGFLCSCQQVEQATPATLPLTLVDGYGPFNPGFSKLGSERRNKTDDREPWRKMCLNVTGIPANWTNVDKAMVWLNTNQLVYQNFSQGTFTKSQYNEFRKYWKLSADTSQLSRKPIKCYVYTLRGFDEQTGKWAVMIDTNNNLDFSDETAFYPEVIQGNNPYAYKKPTIINYEVYRKGKILKASLPMVVKTFGSNFFYNFPQYAQATLTRGGKTHELAVSFGFTRPDFDIIDLVDLSALSKNERIPEDKLIEISENIRLDGITYKNKGVDFYNNVLRLDPVVDGKKEYALQVGYPFKPFAEQEFTSKRPIALADYKGKYVYVDFWGTWCQGCVEDIPNLKKLYAGLDKNRFEFIGIVQDSPERLTKFIQKRDVQWPQILSDKANKLVESYPFTSYPTSVLLDRNGIVLARDLRGNELRDKLKELSTQ</sequence>
<comment type="subcellular location">
    <subcellularLocation>
        <location evidence="1">Cell envelope</location>
    </subcellularLocation>
</comment>
<dbReference type="Gene3D" id="3.40.30.10">
    <property type="entry name" value="Glutaredoxin"/>
    <property type="match status" value="1"/>
</dbReference>
<dbReference type="InterPro" id="IPR050553">
    <property type="entry name" value="Thioredoxin_ResA/DsbE_sf"/>
</dbReference>
<dbReference type="InterPro" id="IPR013766">
    <property type="entry name" value="Thioredoxin_domain"/>
</dbReference>
<name>A0A286FB82_9BACT</name>
<dbReference type="Pfam" id="PF00578">
    <property type="entry name" value="AhpC-TSA"/>
    <property type="match status" value="1"/>
</dbReference>
<keyword evidence="3" id="KW-1015">Disulfide bond</keyword>
<gene>
    <name evidence="7" type="ORF">SAMN06269250_1429</name>
</gene>
<evidence type="ECO:0000256" key="1">
    <source>
        <dbReference type="ARBA" id="ARBA00004196"/>
    </source>
</evidence>
<dbReference type="RefSeq" id="WP_097125069.1">
    <property type="nucleotide sequence ID" value="NZ_OCNH01000001.1"/>
</dbReference>
<evidence type="ECO:0000256" key="4">
    <source>
        <dbReference type="ARBA" id="ARBA00023284"/>
    </source>
</evidence>
<keyword evidence="8" id="KW-1185">Reference proteome</keyword>
<proteinExistence type="predicted"/>
<feature type="chain" id="PRO_5013352631" evidence="5">
    <location>
        <begin position="24"/>
        <end position="437"/>
    </location>
</feature>
<dbReference type="InterPro" id="IPR000866">
    <property type="entry name" value="AhpC/TSA"/>
</dbReference>
<protein>
    <submittedName>
        <fullName evidence="7">Peroxiredoxin</fullName>
    </submittedName>
</protein>
<dbReference type="InterPro" id="IPR036249">
    <property type="entry name" value="Thioredoxin-like_sf"/>
</dbReference>
<evidence type="ECO:0000313" key="8">
    <source>
        <dbReference type="Proteomes" id="UP000219452"/>
    </source>
</evidence>
<dbReference type="CDD" id="cd02966">
    <property type="entry name" value="TlpA_like_family"/>
    <property type="match status" value="1"/>
</dbReference>
<keyword evidence="4" id="KW-0676">Redox-active center</keyword>
<evidence type="ECO:0000256" key="5">
    <source>
        <dbReference type="SAM" id="SignalP"/>
    </source>
</evidence>
<dbReference type="PANTHER" id="PTHR42852:SF6">
    <property type="entry name" value="THIOL:DISULFIDE INTERCHANGE PROTEIN DSBE"/>
    <property type="match status" value="1"/>
</dbReference>
<evidence type="ECO:0000256" key="3">
    <source>
        <dbReference type="ARBA" id="ARBA00023157"/>
    </source>
</evidence>
<dbReference type="GO" id="GO:0016209">
    <property type="term" value="F:antioxidant activity"/>
    <property type="evidence" value="ECO:0007669"/>
    <property type="project" value="InterPro"/>
</dbReference>
<dbReference type="OrthoDB" id="6399635at2"/>
<dbReference type="GO" id="GO:0030313">
    <property type="term" value="C:cell envelope"/>
    <property type="evidence" value="ECO:0007669"/>
    <property type="project" value="UniProtKB-SubCell"/>
</dbReference>
<dbReference type="EMBL" id="OCNH01000001">
    <property type="protein sequence ID" value="SOD80491.1"/>
    <property type="molecule type" value="Genomic_DNA"/>
</dbReference>
<dbReference type="GO" id="GO:0017004">
    <property type="term" value="P:cytochrome complex assembly"/>
    <property type="evidence" value="ECO:0007669"/>
    <property type="project" value="UniProtKB-KW"/>
</dbReference>
<evidence type="ECO:0000256" key="2">
    <source>
        <dbReference type="ARBA" id="ARBA00022748"/>
    </source>
</evidence>
<dbReference type="PANTHER" id="PTHR42852">
    <property type="entry name" value="THIOL:DISULFIDE INTERCHANGE PROTEIN DSBE"/>
    <property type="match status" value="1"/>
</dbReference>